<evidence type="ECO:0000313" key="6">
    <source>
        <dbReference type="EMBL" id="SFS39976.1"/>
    </source>
</evidence>
<dbReference type="RefSeq" id="WP_090223475.1">
    <property type="nucleotide sequence ID" value="NZ_FOZP01000002.1"/>
</dbReference>
<dbReference type="Pfam" id="PF18962">
    <property type="entry name" value="Por_Secre_tail"/>
    <property type="match status" value="1"/>
</dbReference>
<reference evidence="7" key="1">
    <citation type="submission" date="2016-10" db="EMBL/GenBank/DDBJ databases">
        <authorList>
            <person name="Varghese N."/>
            <person name="Submissions S."/>
        </authorList>
    </citation>
    <scope>NUCLEOTIDE SEQUENCE [LARGE SCALE GENOMIC DNA]</scope>
    <source>
        <strain evidence="7">DSM 24450</strain>
    </source>
</reference>
<protein>
    <submittedName>
        <fullName evidence="6">Por secretion system C-terminal sorting domain-containing protein</fullName>
    </submittedName>
</protein>
<dbReference type="SUPFAM" id="SSF110296">
    <property type="entry name" value="Oligoxyloglucan reducing end-specific cellobiohydrolase"/>
    <property type="match status" value="2"/>
</dbReference>
<dbReference type="OrthoDB" id="9757947at2"/>
<feature type="domain" description="P/Homo B" evidence="5">
    <location>
        <begin position="1049"/>
        <end position="1198"/>
    </location>
</feature>
<dbReference type="EMBL" id="FOZP01000002">
    <property type="protein sequence ID" value="SFS39976.1"/>
    <property type="molecule type" value="Genomic_DNA"/>
</dbReference>
<dbReference type="Gene3D" id="2.60.120.260">
    <property type="entry name" value="Galactose-binding domain-like"/>
    <property type="match status" value="1"/>
</dbReference>
<dbReference type="InterPro" id="IPR008979">
    <property type="entry name" value="Galactose-bd-like_sf"/>
</dbReference>
<dbReference type="STRING" id="593133.SAMN04488006_1068"/>
<evidence type="ECO:0000313" key="7">
    <source>
        <dbReference type="Proteomes" id="UP000199312"/>
    </source>
</evidence>
<dbReference type="SUPFAM" id="SSF49785">
    <property type="entry name" value="Galactose-binding domain-like"/>
    <property type="match status" value="1"/>
</dbReference>
<organism evidence="6 7">
    <name type="scientific">Lutibacter maritimus</name>
    <dbReference type="NCBI Taxonomy" id="593133"/>
    <lineage>
        <taxon>Bacteria</taxon>
        <taxon>Pseudomonadati</taxon>
        <taxon>Bacteroidota</taxon>
        <taxon>Flavobacteriia</taxon>
        <taxon>Flavobacteriales</taxon>
        <taxon>Flavobacteriaceae</taxon>
        <taxon>Lutibacter</taxon>
    </lineage>
</organism>
<evidence type="ECO:0000256" key="3">
    <source>
        <dbReference type="ARBA" id="ARBA00022801"/>
    </source>
</evidence>
<gene>
    <name evidence="6" type="ORF">SAMN04488006_1068</name>
</gene>
<keyword evidence="1" id="KW-0645">Protease</keyword>
<dbReference type="PROSITE" id="PS51829">
    <property type="entry name" value="P_HOMO_B"/>
    <property type="match status" value="1"/>
</dbReference>
<dbReference type="Proteomes" id="UP000199312">
    <property type="component" value="Unassembled WGS sequence"/>
</dbReference>
<proteinExistence type="predicted"/>
<dbReference type="InterPro" id="IPR026444">
    <property type="entry name" value="Secre_tail"/>
</dbReference>
<dbReference type="InterPro" id="IPR015943">
    <property type="entry name" value="WD40/YVTN_repeat-like_dom_sf"/>
</dbReference>
<dbReference type="InterPro" id="IPR039005">
    <property type="entry name" value="CSPG_rpt"/>
</dbReference>
<evidence type="ECO:0000256" key="1">
    <source>
        <dbReference type="ARBA" id="ARBA00022670"/>
    </source>
</evidence>
<accession>A0A1I6PIH5</accession>
<dbReference type="Gene3D" id="2.130.10.10">
    <property type="entry name" value="YVTN repeat-like/Quinoprotein amine dehydrogenase"/>
    <property type="match status" value="2"/>
</dbReference>
<evidence type="ECO:0000256" key="4">
    <source>
        <dbReference type="SAM" id="MobiDB-lite"/>
    </source>
</evidence>
<dbReference type="Pfam" id="PF01483">
    <property type="entry name" value="P_proprotein"/>
    <property type="match status" value="1"/>
</dbReference>
<feature type="region of interest" description="Disordered" evidence="4">
    <location>
        <begin position="101"/>
        <end position="121"/>
    </location>
</feature>
<evidence type="ECO:0000259" key="5">
    <source>
        <dbReference type="PROSITE" id="PS51829"/>
    </source>
</evidence>
<dbReference type="Pfam" id="PF16184">
    <property type="entry name" value="Cadherin_3"/>
    <property type="match status" value="1"/>
</dbReference>
<keyword evidence="3" id="KW-0378">Hydrolase</keyword>
<dbReference type="InterPro" id="IPR013783">
    <property type="entry name" value="Ig-like_fold"/>
</dbReference>
<dbReference type="PROSITE" id="PS51854">
    <property type="entry name" value="CSPG"/>
    <property type="match status" value="1"/>
</dbReference>
<dbReference type="GO" id="GO:0004252">
    <property type="term" value="F:serine-type endopeptidase activity"/>
    <property type="evidence" value="ECO:0007669"/>
    <property type="project" value="InterPro"/>
</dbReference>
<dbReference type="InterPro" id="IPR002884">
    <property type="entry name" value="P_dom"/>
</dbReference>
<keyword evidence="2" id="KW-0732">Signal</keyword>
<evidence type="ECO:0000256" key="2">
    <source>
        <dbReference type="ARBA" id="ARBA00022729"/>
    </source>
</evidence>
<dbReference type="Gene3D" id="2.60.40.10">
    <property type="entry name" value="Immunoglobulins"/>
    <property type="match status" value="1"/>
</dbReference>
<keyword evidence="7" id="KW-1185">Reference proteome</keyword>
<dbReference type="NCBIfam" id="TIGR04183">
    <property type="entry name" value="Por_Secre_tail"/>
    <property type="match status" value="1"/>
</dbReference>
<sequence length="1398" mass="151128">MNNKKYYILLLLVPTILLIYLLKFNEATNSSLTILELREKHANFLANSPFKKTLKLSKTERKALQLPPNKYYEREWELTMNPATGKPEPFKVFEIQEKRNNTSRRVPGDGTSGNDWIDRGPNNVGGRTRVVLFDPNDATNKRVFAGGVSGGLWKNEDITNANPSWTLVSGVPSNMNISCITVDPNNSDIWYIGTGEQYTFGAAVGNGVYKTINGGTTWTHVPVQIAGGGNLSSSTSDFLAGIYYINDIIAWNHMNWDGLGNNRTEIFIGVGGHLYGDAANKNNWLGLQSSGLYKSVNEGLNWSRIESANMQFTWSSINFYYIPNDFEISADNKLWMGTITTPGIGGSGGGRVFNSTDGSTFTQKTTLANSNRVELAVSKTNANKIYALTEGTTSEGPHIYATTNAFTNITELAKPNDADNGIPANDFTRGQAFYDLVVEVDPSNDDIVYVGGIDLFRTSQGINTNLASEWDQISKWSNNANLNTLSCSYVHADQHAFTFRPENSNQAVIGCDGGIYYASNLSTAVSNSNAISSRNKDYNVTQFYYGGYGQSISNELILAGAQDNGTPFINGASAGANSSIFVSGGDGAYSTIDKDGNYMIASYVYGNHYYYSLPYPGTSYTIDNNDDEGDFINQAGLDHNLNIMFSNGTNGSFAINRYILGSSNATKSKLTNALLNAAPTAFKVSPFTTTSSILLVGTENGKLLKLSNANETNTSVIKWEEITGSAFVGSISAVEFGETENDIFVTFHNYGVSNIWYSSNGGVSWVNKEGNLPDMPVKSILQNPLARNEVIVGTELGIWVSKNFNEASPTWTSSYNGMRDVKVVDLDLRTSDNSILATTFGRGVFTGQFTSSTNSTYTIASTNSVLEVCTASANAVFNLDYKALGGYATSTNILVSGVPSGATSNLSASTFNSSDASFTLTLTNINAVSPGEYIITVTGVGGPTVSKELLLVVKNEVGVVTTSLPADGANQISINGANLTWLADVQATSYDVIISTDAGFNTIIETSNTPNNYYKIGTILNLSTVYYWKVRAKNDCNTGDYSATKNFITAAINNCDRPADIKNANTAIDDGIITTSTINIADSFTISKVKVSVDITHTYISDFDIKLTSPNNTTIVLFDGSCGDTDGLEVTFDDEAVSTIVCGSQPITGTFIPTQPLAGFVNENSVGNWTIEIFDAYTGDTGTLNSWSLEFCYAENITNSTFTNSSLTVGTNSTYILNQAETEATSIGSTAFEQVFMLTELPTKGSVRLNNTALLLGETFTQNDINTSKITYVNNASSTTTDYFKVDITNATSGFLPNQQININIDSSLGIDDQFFERTGTSIFPTISDGQFFISSSQLTGKTIIEVFTISGQPIYKNSVNFARGNIEQIEIYGVSTGVYIVKLTSDNAQGSKRILIK</sequence>
<name>A0A1I6PIH5_9FLAO</name>
<dbReference type="GO" id="GO:0006508">
    <property type="term" value="P:proteolysis"/>
    <property type="evidence" value="ECO:0007669"/>
    <property type="project" value="UniProtKB-KW"/>
</dbReference>